<reference evidence="2" key="1">
    <citation type="submission" date="2021-09" db="EMBL/GenBank/DDBJ databases">
        <title>Genome of Aequorivita sp. strain F47161.</title>
        <authorList>
            <person name="Wang Y."/>
        </authorList>
    </citation>
    <scope>NUCLEOTIDE SEQUENCE</scope>
    <source>
        <strain evidence="2">F47161</strain>
    </source>
</reference>
<feature type="chain" id="PRO_5040888160" description="DUF4251 domain-containing protein" evidence="1">
    <location>
        <begin position="23"/>
        <end position="171"/>
    </location>
</feature>
<name>A0A9X1QW03_9FLAO</name>
<evidence type="ECO:0008006" key="4">
    <source>
        <dbReference type="Google" id="ProtNLM"/>
    </source>
</evidence>
<dbReference type="AlphaFoldDB" id="A0A9X1QW03"/>
<evidence type="ECO:0000313" key="3">
    <source>
        <dbReference type="Proteomes" id="UP001139461"/>
    </source>
</evidence>
<comment type="caution">
    <text evidence="2">The sequence shown here is derived from an EMBL/GenBank/DDBJ whole genome shotgun (WGS) entry which is preliminary data.</text>
</comment>
<evidence type="ECO:0000256" key="1">
    <source>
        <dbReference type="SAM" id="SignalP"/>
    </source>
</evidence>
<sequence length="171" mass="19190">MKTPYTIFFITAWLLLSIAAQAQEENDEQKRALVEKNTTPFNLNYFSITENSFYVLEAMVVNNKIVIDSSATISVVPGKLPYPSGDFKVSILDKQGNQILEYFMQDPLIARSCEGEKNHTTPLEKGRAYISLPKNNTISTLVFIRGKEQIGTVDIGNLIVRTQNNPTKEGQ</sequence>
<dbReference type="Proteomes" id="UP001139461">
    <property type="component" value="Unassembled WGS sequence"/>
</dbReference>
<gene>
    <name evidence="2" type="ORF">K8089_09925</name>
</gene>
<feature type="signal peptide" evidence="1">
    <location>
        <begin position="1"/>
        <end position="22"/>
    </location>
</feature>
<organism evidence="2 3">
    <name type="scientific">Aequorivita vitellina</name>
    <dbReference type="NCBI Taxonomy" id="2874475"/>
    <lineage>
        <taxon>Bacteria</taxon>
        <taxon>Pseudomonadati</taxon>
        <taxon>Bacteroidota</taxon>
        <taxon>Flavobacteriia</taxon>
        <taxon>Flavobacteriales</taxon>
        <taxon>Flavobacteriaceae</taxon>
        <taxon>Aequorivita</taxon>
    </lineage>
</organism>
<evidence type="ECO:0000313" key="2">
    <source>
        <dbReference type="EMBL" id="MCG2419340.1"/>
    </source>
</evidence>
<protein>
    <recommendedName>
        <fullName evidence="4">DUF4251 domain-containing protein</fullName>
    </recommendedName>
</protein>
<accession>A0A9X1QW03</accession>
<keyword evidence="3" id="KW-1185">Reference proteome</keyword>
<dbReference type="RefSeq" id="WP_237603129.1">
    <property type="nucleotide sequence ID" value="NZ_JAIRBA010000018.1"/>
</dbReference>
<keyword evidence="1" id="KW-0732">Signal</keyword>
<proteinExistence type="predicted"/>
<dbReference type="EMBL" id="JAIRBA010000018">
    <property type="protein sequence ID" value="MCG2419340.1"/>
    <property type="molecule type" value="Genomic_DNA"/>
</dbReference>